<dbReference type="InterPro" id="IPR028939">
    <property type="entry name" value="P5C_Rdtase_cat_N"/>
</dbReference>
<name>A0A8T0DRW0_9TREM</name>
<protein>
    <recommendedName>
        <fullName evidence="1">Pyrroline-5-carboxylate reductase catalytic N-terminal domain-containing protein</fullName>
    </recommendedName>
</protein>
<comment type="caution">
    <text evidence="2">The sequence shown here is derived from an EMBL/GenBank/DDBJ whole genome shotgun (WGS) entry which is preliminary data.</text>
</comment>
<organism evidence="2 3">
    <name type="scientific">Paragonimus westermani</name>
    <dbReference type="NCBI Taxonomy" id="34504"/>
    <lineage>
        <taxon>Eukaryota</taxon>
        <taxon>Metazoa</taxon>
        <taxon>Spiralia</taxon>
        <taxon>Lophotrochozoa</taxon>
        <taxon>Platyhelminthes</taxon>
        <taxon>Trematoda</taxon>
        <taxon>Digenea</taxon>
        <taxon>Plagiorchiida</taxon>
        <taxon>Troglotremata</taxon>
        <taxon>Troglotrematidae</taxon>
        <taxon>Paragonimus</taxon>
    </lineage>
</organism>
<dbReference type="Gene3D" id="3.40.50.720">
    <property type="entry name" value="NAD(P)-binding Rossmann-like Domain"/>
    <property type="match status" value="1"/>
</dbReference>
<sequence>MLAVARSLGRSGILIRACCMIDFPVNRQASTSADVQSLLRSKHVGFLGSGQMAQALAQGFLGNGILKGSQVTMTDRISNTPAEAHLFEPIKRLQEGSVEYVFHSTSQ</sequence>
<keyword evidence="3" id="KW-1185">Reference proteome</keyword>
<feature type="domain" description="Pyrroline-5-carboxylate reductase catalytic N-terminal" evidence="1">
    <location>
        <begin position="44"/>
        <end position="76"/>
    </location>
</feature>
<proteinExistence type="predicted"/>
<evidence type="ECO:0000313" key="2">
    <source>
        <dbReference type="EMBL" id="KAF8569391.1"/>
    </source>
</evidence>
<dbReference type="OrthoDB" id="10263291at2759"/>
<evidence type="ECO:0000313" key="3">
    <source>
        <dbReference type="Proteomes" id="UP000699462"/>
    </source>
</evidence>
<dbReference type="Pfam" id="PF03807">
    <property type="entry name" value="F420_oxidored"/>
    <property type="match status" value="1"/>
</dbReference>
<dbReference type="AlphaFoldDB" id="A0A8T0DRW0"/>
<dbReference type="Proteomes" id="UP000699462">
    <property type="component" value="Unassembled WGS sequence"/>
</dbReference>
<accession>A0A8T0DRW0</accession>
<dbReference type="EMBL" id="JTDF01001905">
    <property type="protein sequence ID" value="KAF8569391.1"/>
    <property type="molecule type" value="Genomic_DNA"/>
</dbReference>
<evidence type="ECO:0000259" key="1">
    <source>
        <dbReference type="Pfam" id="PF03807"/>
    </source>
</evidence>
<gene>
    <name evidence="2" type="ORF">P879_06082</name>
</gene>
<reference evidence="2 3" key="1">
    <citation type="submission" date="2019-07" db="EMBL/GenBank/DDBJ databases">
        <title>Annotation for the trematode Paragonimus westermani.</title>
        <authorList>
            <person name="Choi Y.-J."/>
        </authorList>
    </citation>
    <scope>NUCLEOTIDE SEQUENCE [LARGE SCALE GENOMIC DNA]</scope>
    <source>
        <strain evidence="2">180907_Pwestermani</strain>
    </source>
</reference>